<dbReference type="Proteomes" id="UP000217289">
    <property type="component" value="Chromosome"/>
</dbReference>
<gene>
    <name evidence="1" type="ORF">MEBOL_005610</name>
</gene>
<reference evidence="1 2" key="1">
    <citation type="submission" date="2017-06" db="EMBL/GenBank/DDBJ databases">
        <authorList>
            <person name="Kim H.J."/>
            <person name="Triplett B.A."/>
        </authorList>
    </citation>
    <scope>NUCLEOTIDE SEQUENCE [LARGE SCALE GENOMIC DNA]</scope>
    <source>
        <strain evidence="1 2">DSM 14713</strain>
    </source>
</reference>
<evidence type="ECO:0000313" key="1">
    <source>
        <dbReference type="EMBL" id="ATB32134.1"/>
    </source>
</evidence>
<dbReference type="OrthoDB" id="262508at2"/>
<name>A0A250IK32_9BACT</name>
<dbReference type="EMBL" id="CP022163">
    <property type="protein sequence ID" value="ATB32134.1"/>
    <property type="molecule type" value="Genomic_DNA"/>
</dbReference>
<dbReference type="InterPro" id="IPR043746">
    <property type="entry name" value="DUF5691"/>
</dbReference>
<keyword evidence="2" id="KW-1185">Reference proteome</keyword>
<evidence type="ECO:0000313" key="2">
    <source>
        <dbReference type="Proteomes" id="UP000217289"/>
    </source>
</evidence>
<dbReference type="Pfam" id="PF18944">
    <property type="entry name" value="DUF5691"/>
    <property type="match status" value="1"/>
</dbReference>
<proteinExistence type="predicted"/>
<protein>
    <submittedName>
        <fullName evidence="1">Uncharacterized protein</fullName>
    </submittedName>
</protein>
<dbReference type="AlphaFoldDB" id="A0A250IK32"/>
<accession>A0A250IK32</accession>
<dbReference type="RefSeq" id="WP_095980359.1">
    <property type="nucleotide sequence ID" value="NZ_CP022163.1"/>
</dbReference>
<organism evidence="1 2">
    <name type="scientific">Melittangium boletus DSM 14713</name>
    <dbReference type="NCBI Taxonomy" id="1294270"/>
    <lineage>
        <taxon>Bacteria</taxon>
        <taxon>Pseudomonadati</taxon>
        <taxon>Myxococcota</taxon>
        <taxon>Myxococcia</taxon>
        <taxon>Myxococcales</taxon>
        <taxon>Cystobacterineae</taxon>
        <taxon>Archangiaceae</taxon>
        <taxon>Melittangium</taxon>
    </lineage>
</organism>
<dbReference type="KEGG" id="mbd:MEBOL_005610"/>
<sequence>MTELDALTRLASLGTSRAPDAMPTEGVEAMAFRALEGATLEKRVLLAAGVRAVARAAGQKPLVLEATSGKASEETLEICSPRVSALVRELLDGGDPDRDELLAEVFQRMALARRRLPPELLVSVLSRSVDWPRATLEPVLGERGRWLSHFRPGWRPAPTRQDAEAERVWTEGTFEERRTVLEDMRRVDPARARQWLKDTWSQEKAEHRARLLACFDDAALSLDDEPSLEQGRQDRSAAVREVARHLLARLPGSAFSRRMRERAHAVLQWGGPALRIQWPAKWDAEADKDGLDKPPAGVGQSEHWLVRILECVPLPEWEKQFQTPPERIAAAAARTDDYAAISEGWAHAFRLEPSSAWASALFDSWSSQRSNTLSTSRAQSLAHTVFEQLPTAERASRTLSVLRGTTSLPWREHAVALTPAPWPRELGMAWINALYDTPHAVGPLWHAVRALPAECLSAAAELRPLPQRLGAYRYVFERLQQLVSFIRILHEELKP</sequence>